<gene>
    <name evidence="1" type="ORF">Val02_74400</name>
</gene>
<dbReference type="EMBL" id="BOPF01000037">
    <property type="protein sequence ID" value="GIJ50554.1"/>
    <property type="molecule type" value="Genomic_DNA"/>
</dbReference>
<reference evidence="1" key="1">
    <citation type="submission" date="2021-01" db="EMBL/GenBank/DDBJ databases">
        <title>Whole genome shotgun sequence of Virgisporangium aliadipatigenens NBRC 105644.</title>
        <authorList>
            <person name="Komaki H."/>
            <person name="Tamura T."/>
        </authorList>
    </citation>
    <scope>NUCLEOTIDE SEQUENCE</scope>
    <source>
        <strain evidence="1">NBRC 105644</strain>
    </source>
</reference>
<sequence length="142" mass="14488">MPSGFASVTGHLRAAPHARHACLIVPAAGVVSKVIAAGSSPPMGTGTPIETEPGDFVFAPPWAAPGGEPGRRYPREATPMPIVYPTACSPQAWATGTPLLLLRVLLGLEPAPDGPLSEPHLVPPIGTSALHGLRARTKGALS</sequence>
<evidence type="ECO:0000313" key="2">
    <source>
        <dbReference type="Proteomes" id="UP000619260"/>
    </source>
</evidence>
<organism evidence="1 2">
    <name type="scientific">Virgisporangium aliadipatigenens</name>
    <dbReference type="NCBI Taxonomy" id="741659"/>
    <lineage>
        <taxon>Bacteria</taxon>
        <taxon>Bacillati</taxon>
        <taxon>Actinomycetota</taxon>
        <taxon>Actinomycetes</taxon>
        <taxon>Micromonosporales</taxon>
        <taxon>Micromonosporaceae</taxon>
        <taxon>Virgisporangium</taxon>
    </lineage>
</organism>
<evidence type="ECO:0000313" key="1">
    <source>
        <dbReference type="EMBL" id="GIJ50554.1"/>
    </source>
</evidence>
<comment type="caution">
    <text evidence="1">The sequence shown here is derived from an EMBL/GenBank/DDBJ whole genome shotgun (WGS) entry which is preliminary data.</text>
</comment>
<proteinExistence type="predicted"/>
<protein>
    <submittedName>
        <fullName evidence="1">Uncharacterized protein</fullName>
    </submittedName>
</protein>
<name>A0A8J3YRK6_9ACTN</name>
<dbReference type="AlphaFoldDB" id="A0A8J3YRK6"/>
<dbReference type="Proteomes" id="UP000619260">
    <property type="component" value="Unassembled WGS sequence"/>
</dbReference>
<keyword evidence="2" id="KW-1185">Reference proteome</keyword>
<accession>A0A8J3YRK6</accession>